<name>A0A5D4TA36_9BACI</name>
<comment type="caution">
    <text evidence="1">The sequence shown here is derived from an EMBL/GenBank/DDBJ whole genome shotgun (WGS) entry which is preliminary data.</text>
</comment>
<dbReference type="OrthoDB" id="3692101at2"/>
<protein>
    <submittedName>
        <fullName evidence="1">Uncharacterized protein</fullName>
    </submittedName>
</protein>
<proteinExistence type="predicted"/>
<accession>A0A5D4TA36</accession>
<sequence>MKTQDEVIIKAFKALGGVRSIQEIEKWVVQQYGEKWKDFGTSMADMVPTDKGGTNSSLTPLEYRVLERVGRGRYKLL</sequence>
<gene>
    <name evidence="1" type="ORF">FZC75_11400</name>
</gene>
<reference evidence="1 2" key="1">
    <citation type="submission" date="2019-08" db="EMBL/GenBank/DDBJ databases">
        <title>Bacillus genomes from the desert of Cuatro Cienegas, Coahuila.</title>
        <authorList>
            <person name="Olmedo-Alvarez G."/>
        </authorList>
    </citation>
    <scope>NUCLEOTIDE SEQUENCE [LARGE SCALE GENOMIC DNA]</scope>
    <source>
        <strain evidence="1 2">CH98b_3T</strain>
    </source>
</reference>
<evidence type="ECO:0000313" key="2">
    <source>
        <dbReference type="Proteomes" id="UP000324517"/>
    </source>
</evidence>
<evidence type="ECO:0000313" key="1">
    <source>
        <dbReference type="EMBL" id="TYS71761.1"/>
    </source>
</evidence>
<dbReference type="Proteomes" id="UP000324517">
    <property type="component" value="Unassembled WGS sequence"/>
</dbReference>
<organism evidence="1 2">
    <name type="scientific">Sutcliffiella horikoshii</name>
    <dbReference type="NCBI Taxonomy" id="79883"/>
    <lineage>
        <taxon>Bacteria</taxon>
        <taxon>Bacillati</taxon>
        <taxon>Bacillota</taxon>
        <taxon>Bacilli</taxon>
        <taxon>Bacillales</taxon>
        <taxon>Bacillaceae</taxon>
        <taxon>Sutcliffiella</taxon>
    </lineage>
</organism>
<dbReference type="EMBL" id="VTET01000005">
    <property type="protein sequence ID" value="TYS71761.1"/>
    <property type="molecule type" value="Genomic_DNA"/>
</dbReference>
<dbReference type="RefSeq" id="WP_148979417.1">
    <property type="nucleotide sequence ID" value="NZ_JBNILM010000007.1"/>
</dbReference>
<dbReference type="AlphaFoldDB" id="A0A5D4TA36"/>